<feature type="compositionally biased region" description="Polar residues" evidence="1">
    <location>
        <begin position="168"/>
        <end position="179"/>
    </location>
</feature>
<reference evidence="4" key="2">
    <citation type="journal article" date="2024" name="Nature">
        <title>Anoxygenic phototroph of the Chloroflexota uses a type I reaction centre.</title>
        <authorList>
            <person name="Tsuji J.M."/>
            <person name="Shaw N.A."/>
            <person name="Nagashima S."/>
            <person name="Venkiteswaran J.J."/>
            <person name="Schiff S.L."/>
            <person name="Watanabe T."/>
            <person name="Fukui M."/>
            <person name="Hanada S."/>
            <person name="Tank M."/>
            <person name="Neufeld J.D."/>
        </authorList>
    </citation>
    <scope>NUCLEOTIDE SEQUENCE</scope>
    <source>
        <strain evidence="4">L227-S17</strain>
    </source>
</reference>
<evidence type="ECO:0000256" key="2">
    <source>
        <dbReference type="SAM" id="Phobius"/>
    </source>
</evidence>
<sequence>MTGFESFFNSAGPYLWVLTILLVAGLGYMLWRVNNHANQMYRLLDNFVRDTRGGENGLEELINRLKRIERDASMLDVIQTAMRELELRQNRSYQSVGLVRFNPFTDMGGDQSFALAIIDSFGNGFVMSSLHGRTATRIYAKTVKRGQASGTISTEEQAAIDQAMRNQQLAPDFPSTSKAMLSAPEDN</sequence>
<reference evidence="3 5" key="1">
    <citation type="submission" date="2020-06" db="EMBL/GenBank/DDBJ databases">
        <title>Anoxygenic phototrophic Chloroflexota member uses a Type I reaction center.</title>
        <authorList>
            <person name="Tsuji J.M."/>
            <person name="Shaw N.A."/>
            <person name="Nagashima S."/>
            <person name="Venkiteswaran J."/>
            <person name="Schiff S.L."/>
            <person name="Hanada S."/>
            <person name="Tank M."/>
            <person name="Neufeld J.D."/>
        </authorList>
    </citation>
    <scope>NUCLEOTIDE SEQUENCE [LARGE SCALE GENOMIC DNA]</scope>
    <source>
        <strain evidence="3">L227-S17</strain>
    </source>
</reference>
<dbReference type="Proteomes" id="UP000521676">
    <property type="component" value="Unassembled WGS sequence"/>
</dbReference>
<evidence type="ECO:0000313" key="3">
    <source>
        <dbReference type="EMBL" id="NWJ46101.1"/>
    </source>
</evidence>
<keyword evidence="6" id="KW-1185">Reference proteome</keyword>
<evidence type="ECO:0000313" key="4">
    <source>
        <dbReference type="EMBL" id="WJW65480.1"/>
    </source>
</evidence>
<name>A0A8T7M2B3_9CHLR</name>
<dbReference type="Pfam" id="PF14584">
    <property type="entry name" value="DUF4446"/>
    <property type="match status" value="1"/>
</dbReference>
<evidence type="ECO:0000313" key="5">
    <source>
        <dbReference type="Proteomes" id="UP000521676"/>
    </source>
</evidence>
<dbReference type="Proteomes" id="UP001431572">
    <property type="component" value="Chromosome 1"/>
</dbReference>
<keyword evidence="2" id="KW-0812">Transmembrane</keyword>
<evidence type="ECO:0000256" key="1">
    <source>
        <dbReference type="SAM" id="MobiDB-lite"/>
    </source>
</evidence>
<dbReference type="AlphaFoldDB" id="A0A8T7M2B3"/>
<protein>
    <submittedName>
        <fullName evidence="3">DUF4446 family protein</fullName>
    </submittedName>
</protein>
<feature type="transmembrane region" description="Helical" evidence="2">
    <location>
        <begin position="14"/>
        <end position="31"/>
    </location>
</feature>
<accession>A0A8T7M2B3</accession>
<keyword evidence="2" id="KW-0472">Membrane</keyword>
<dbReference type="RefSeq" id="WP_341467364.1">
    <property type="nucleotide sequence ID" value="NZ_CP128399.1"/>
</dbReference>
<dbReference type="EMBL" id="JACATZ010000001">
    <property type="protein sequence ID" value="NWJ46101.1"/>
    <property type="molecule type" value="Genomic_DNA"/>
</dbReference>
<keyword evidence="2" id="KW-1133">Transmembrane helix</keyword>
<evidence type="ECO:0000313" key="6">
    <source>
        <dbReference type="Proteomes" id="UP001431572"/>
    </source>
</evidence>
<organism evidence="3 5">
    <name type="scientific">Candidatus Chlorohelix allophototropha</name>
    <dbReference type="NCBI Taxonomy" id="3003348"/>
    <lineage>
        <taxon>Bacteria</taxon>
        <taxon>Bacillati</taxon>
        <taxon>Chloroflexota</taxon>
        <taxon>Chloroflexia</taxon>
        <taxon>Candidatus Chloroheliales</taxon>
        <taxon>Candidatus Chloroheliaceae</taxon>
        <taxon>Candidatus Chlorohelix</taxon>
    </lineage>
</organism>
<gene>
    <name evidence="3" type="ORF">HXX08_09505</name>
    <name evidence="4" type="ORF">OZ401_001245</name>
</gene>
<dbReference type="InterPro" id="IPR027981">
    <property type="entry name" value="DUF4446"/>
</dbReference>
<dbReference type="EMBL" id="CP128399">
    <property type="protein sequence ID" value="WJW65480.1"/>
    <property type="molecule type" value="Genomic_DNA"/>
</dbReference>
<feature type="region of interest" description="Disordered" evidence="1">
    <location>
        <begin position="168"/>
        <end position="187"/>
    </location>
</feature>
<proteinExistence type="predicted"/>